<accession>A0A0C2S2E8</accession>
<dbReference type="Proteomes" id="UP000054549">
    <property type="component" value="Unassembled WGS sequence"/>
</dbReference>
<evidence type="ECO:0000313" key="3">
    <source>
        <dbReference type="Proteomes" id="UP000054549"/>
    </source>
</evidence>
<reference evidence="1 3" key="1">
    <citation type="submission" date="2014-04" db="EMBL/GenBank/DDBJ databases">
        <title>Evolutionary Origins and Diversification of the Mycorrhizal Mutualists.</title>
        <authorList>
            <consortium name="DOE Joint Genome Institute"/>
            <consortium name="Mycorrhizal Genomics Consortium"/>
            <person name="Kohler A."/>
            <person name="Kuo A."/>
            <person name="Nagy L.G."/>
            <person name="Floudas D."/>
            <person name="Copeland A."/>
            <person name="Barry K.W."/>
            <person name="Cichocki N."/>
            <person name="Veneault-Fourrey C."/>
            <person name="LaButti K."/>
            <person name="Lindquist E.A."/>
            <person name="Lipzen A."/>
            <person name="Lundell T."/>
            <person name="Morin E."/>
            <person name="Murat C."/>
            <person name="Riley R."/>
            <person name="Ohm R."/>
            <person name="Sun H."/>
            <person name="Tunlid A."/>
            <person name="Henrissat B."/>
            <person name="Grigoriev I.V."/>
            <person name="Hibbett D.S."/>
            <person name="Martin F."/>
        </authorList>
    </citation>
    <scope>NUCLEOTIDE SEQUENCE [LARGE SCALE GENOMIC DNA]</scope>
    <source>
        <strain evidence="1 3">Koide BX008</strain>
    </source>
</reference>
<evidence type="ECO:0000313" key="2">
    <source>
        <dbReference type="EMBL" id="KIL57789.1"/>
    </source>
</evidence>
<protein>
    <submittedName>
        <fullName evidence="1">Uncharacterized protein</fullName>
    </submittedName>
</protein>
<dbReference type="HOGENOM" id="CLU_2573388_0_0_1"/>
<dbReference type="EMBL" id="KN818358">
    <property type="protein sequence ID" value="KIL57789.1"/>
    <property type="molecule type" value="Genomic_DNA"/>
</dbReference>
<keyword evidence="3" id="KW-1185">Reference proteome</keyword>
<organism evidence="1 3">
    <name type="scientific">Amanita muscaria (strain Koide BX008)</name>
    <dbReference type="NCBI Taxonomy" id="946122"/>
    <lineage>
        <taxon>Eukaryota</taxon>
        <taxon>Fungi</taxon>
        <taxon>Dikarya</taxon>
        <taxon>Basidiomycota</taxon>
        <taxon>Agaricomycotina</taxon>
        <taxon>Agaricomycetes</taxon>
        <taxon>Agaricomycetidae</taxon>
        <taxon>Agaricales</taxon>
        <taxon>Pluteineae</taxon>
        <taxon>Amanitaceae</taxon>
        <taxon>Amanita</taxon>
    </lineage>
</organism>
<evidence type="ECO:0000313" key="1">
    <source>
        <dbReference type="EMBL" id="KIL56835.1"/>
    </source>
</evidence>
<gene>
    <name evidence="2" type="ORF">M378DRAFT_362047</name>
    <name evidence="1" type="ORF">M378DRAFT_437071</name>
</gene>
<proteinExistence type="predicted"/>
<name>A0A0C2S2E8_AMAMK</name>
<dbReference type="EMBL" id="KN818398">
    <property type="protein sequence ID" value="KIL56835.1"/>
    <property type="molecule type" value="Genomic_DNA"/>
</dbReference>
<sequence length="81" mass="9168">MLIPRTEGSPPGHNIVRMRSSSGKIELQFQQSVPSLPLHLAWYIGLRSPIYRCFSPLLAVHYVAANSTLATVRAIWHPRFQ</sequence>
<dbReference type="AlphaFoldDB" id="A0A0C2S2E8"/>